<proteinExistence type="predicted"/>
<feature type="region of interest" description="Disordered" evidence="1">
    <location>
        <begin position="576"/>
        <end position="1004"/>
    </location>
</feature>
<feature type="region of interest" description="Disordered" evidence="1">
    <location>
        <begin position="2000"/>
        <end position="2026"/>
    </location>
</feature>
<feature type="compositionally biased region" description="Polar residues" evidence="1">
    <location>
        <begin position="1306"/>
        <end position="1323"/>
    </location>
</feature>
<dbReference type="SMART" id="SM00222">
    <property type="entry name" value="Sec7"/>
    <property type="match status" value="1"/>
</dbReference>
<evidence type="ECO:0000256" key="1">
    <source>
        <dbReference type="SAM" id="MobiDB-lite"/>
    </source>
</evidence>
<feature type="compositionally biased region" description="Basic and acidic residues" evidence="1">
    <location>
        <begin position="1078"/>
        <end position="1096"/>
    </location>
</feature>
<feature type="compositionally biased region" description="Basic and acidic residues" evidence="1">
    <location>
        <begin position="459"/>
        <end position="468"/>
    </location>
</feature>
<dbReference type="GO" id="GO:0005085">
    <property type="term" value="F:guanyl-nucleotide exchange factor activity"/>
    <property type="evidence" value="ECO:0007669"/>
    <property type="project" value="InterPro"/>
</dbReference>
<feature type="domain" description="PH" evidence="2">
    <location>
        <begin position="1645"/>
        <end position="1778"/>
    </location>
</feature>
<feature type="compositionally biased region" description="Polar residues" evidence="1">
    <location>
        <begin position="914"/>
        <end position="928"/>
    </location>
</feature>
<sequence>MVHIPGLSRPFKSAPKSTVRPPSSSPTSNPPCDDPTTGSVPLPQNPASDQLEGGKGSNTDSDLKTDFKAGNPEEEVKQADGDIRSRLNDEGDEAGKPIRLEPEVEIRTGGSETSPSSAAPSSILATIPNPRKSGSSDRSTTSSASQVGVGSRKGRTGGITGSARAACENDPSSSSVKGHDEEMNQEIEKLNETKKGEKGQGREKERSTVVVGKRDRKRSTDTSSSSSSIKTGSGSGSGFVRDVVEDENKTPKPTRRFSSLFTSTYSFRSSHSTPISDSSANLASLPTSTSITSSPPWSVSDHFHTPPESPEPALVTAISYGHGDSSLQAQQQQQQRGSGSGSIEGRMGLQMQLGVQGMEQLREDQGWLPTPRGPLPRRTSSLGHVENVHRTGSKSSDLPAIPAEKSLPAIPPTTPPSKQRLPFPPLSPSNGINRRVARAVSSPQHDQIPGPSTSQVQSQREREREARPPRPHHTHSHSSSISSATMSFPPMPNGIIITPSSPANDLLVSDRSPGRQRYHTVGRDSAARFSLGEVLDRADSRESQNQGQETQARRIASGSAPAVVVSGAMMMGTITSRMGEDDAGNDAEGDTSDEESGLKRSNTVRPSRSVKPGRSRASEERIRGSNGSPEPRRRSIRRAKAEGLTVPLARPLPNELDLAGTDEEGMVPPPSTTSQMTRYPSNSSRQSASRGRLSPHPIDTHAAAKARSPSPATSARSITFSEVAMLAPNGSGKQRSASGPLPDHVEKENKRKNKGAKKVSDGSLSDSGMPSGRFASLGMGFAAGKKRLQKARSFSDIRKRTEMETDDEKHDSTSRVVARAAEVDKEEEVEEILSATPPRTDSMSGALLERQRAEPTATSETATSAAEAAHKRKRSGSAGLLRSAAGFFGLRKDKKEDKIKEKDKPKAKAAANETSALNSDDVTGQTVDELQPPNAAGLQSAETVAESPPRTAQPLSIPRPSTPSRAATLASSLTIRRRKRDHSTSRSLFTPTNSDGGKTPVGNASRMASLGYFATMGGQSSGSSAAVTPVDEFGGMSTPNWYDSPTSENMPARSLQTAPHGSFPETSQYPGSTQGRGLDVDSARRRAQSDTPHPPEARTPMSKQPTGRDFSKLFDGRGRPSLAARSNSANSDLALKEKRALVAAPSLRRGRSGSLLKDAMASAAASSLMSPPATPNLMISPTASTTSLVSSFGGGKISRQGSYEAVNNGASDGPLDRFRTPSRRNTGLSSSFGEKGLPSVSEQPPRPSVSSSINSSVGSSSASKKVSLGPLDLLDVHSIHSSGSSGRKRSSTLFSNPPSLVHQAVPFSSPTRQRPTNPRRLSTGLFGSTWSRDSFFPSPQSGQELASAARRSKAPPALNIAAEKRDALHAIPTVSEEDDAETWLAKVRSASRRSDILFTLASSGDAIHIGALNIFMRDFDFEPDALDVALRKLLMGVSLPKETQQIDRVMEAFAKRYDECHPGLLKDPDNAYVIAFSLMMLHTDVFNSNNKSKMSKAEYVKNTRLDGVPQIVLETFYDNVSFTPFIYVEDEEPPKSATSATTDGMSSQQSRKSRSDLYDWIRSNSLASLRIDVESVLPQNTPLSYIGTRPFFDPWQPKEAFATAPFIEVVKPRTRRKSGATLLVNATGPPQFGAVDREDPIVRLKVAKVGLLSRKDDLHEEGKKASNRKWKSWSVVLTGSQLIFIKEPTWALSLADHIGQLAAVGALTPGYLLSPRFNNFKPDEVFSLSSAVAIHDRSYDKHEFAFRLLMPYGRQYLLQAADEYEMNEWISLINYASAFKTADIPMMAPLPVEPPISAPPSKRNSIVAETNHDTVRSASSDVFGENRSIDPAYSDQLSPVASFDGRRPSSSLLTWPSAEVRDPGSRLEYLSRRVSGFRIKLNSLNQSLDEELRIARNLSVLTPFQRVTREAVETALLPTAANVRHLRTEICRISCWAEVLDAETRIAMPAMSSGAGPRTPKLTLTREDDVPMRLDENGKRSGSMASGMWSEDLSASLSALVPSATSTNPNREENLPEGKEIDERLY</sequence>
<feature type="region of interest" description="Disordered" evidence="1">
    <location>
        <begin position="1337"/>
        <end position="1357"/>
    </location>
</feature>
<feature type="compositionally biased region" description="Polar residues" evidence="1">
    <location>
        <begin position="1223"/>
        <end position="1232"/>
    </location>
</feature>
<evidence type="ECO:0000259" key="2">
    <source>
        <dbReference type="PROSITE" id="PS50003"/>
    </source>
</evidence>
<feature type="region of interest" description="Disordered" evidence="1">
    <location>
        <begin position="1037"/>
        <end position="1131"/>
    </location>
</feature>
<feature type="compositionally biased region" description="Low complexity" evidence="1">
    <location>
        <begin position="854"/>
        <end position="867"/>
    </location>
</feature>
<dbReference type="Gene3D" id="1.10.1000.11">
    <property type="entry name" value="Arf Nucleotide-binding Site Opener,domain 2"/>
    <property type="match status" value="1"/>
</dbReference>
<dbReference type="PANTHER" id="PTHR10663">
    <property type="entry name" value="GUANYL-NUCLEOTIDE EXCHANGE FACTOR"/>
    <property type="match status" value="1"/>
</dbReference>
<feature type="compositionally biased region" description="Basic and acidic residues" evidence="1">
    <location>
        <begin position="177"/>
        <end position="207"/>
    </location>
</feature>
<feature type="compositionally biased region" description="Polar residues" evidence="1">
    <location>
        <begin position="962"/>
        <end position="974"/>
    </location>
</feature>
<feature type="region of interest" description="Disordered" evidence="1">
    <location>
        <begin position="1203"/>
        <end position="1264"/>
    </location>
</feature>
<feature type="compositionally biased region" description="Basic and acidic residues" evidence="1">
    <location>
        <begin position="1964"/>
        <end position="1979"/>
    </location>
</feature>
<feature type="compositionally biased region" description="Polar residues" evidence="1">
    <location>
        <begin position="1037"/>
        <end position="1075"/>
    </location>
</feature>
<accession>A0A8K0JPU7</accession>
<dbReference type="Pfam" id="PF01369">
    <property type="entry name" value="Sec7"/>
    <property type="match status" value="1"/>
</dbReference>
<reference evidence="4" key="1">
    <citation type="submission" date="2020-04" db="EMBL/GenBank/DDBJ databases">
        <title>Analysis of mating type loci in Filobasidium floriforme.</title>
        <authorList>
            <person name="Nowrousian M."/>
        </authorList>
    </citation>
    <scope>NUCLEOTIDE SEQUENCE</scope>
    <source>
        <strain evidence="4">CBS 6242</strain>
    </source>
</reference>
<comment type="caution">
    <text evidence="4">The sequence shown here is derived from an EMBL/GenBank/DDBJ whole genome shotgun (WGS) entry which is preliminary data.</text>
</comment>
<feature type="compositionally biased region" description="Low complexity" evidence="1">
    <location>
        <begin position="1248"/>
        <end position="1264"/>
    </location>
</feature>
<gene>
    <name evidence="4" type="ORF">FFLO_01398</name>
</gene>
<feature type="compositionally biased region" description="Acidic residues" evidence="1">
    <location>
        <begin position="581"/>
        <end position="595"/>
    </location>
</feature>
<protein>
    <recommendedName>
        <fullName evidence="6">SEC7 domain-containing protein</fullName>
    </recommendedName>
</protein>
<name>A0A8K0JPU7_9TREE</name>
<feature type="compositionally biased region" description="Low complexity" evidence="1">
    <location>
        <begin position="703"/>
        <end position="717"/>
    </location>
</feature>
<dbReference type="CDD" id="cd00171">
    <property type="entry name" value="Sec7"/>
    <property type="match status" value="1"/>
</dbReference>
<organism evidence="4 5">
    <name type="scientific">Filobasidium floriforme</name>
    <dbReference type="NCBI Taxonomy" id="5210"/>
    <lineage>
        <taxon>Eukaryota</taxon>
        <taxon>Fungi</taxon>
        <taxon>Dikarya</taxon>
        <taxon>Basidiomycota</taxon>
        <taxon>Agaricomycotina</taxon>
        <taxon>Tremellomycetes</taxon>
        <taxon>Filobasidiales</taxon>
        <taxon>Filobasidiaceae</taxon>
        <taxon>Filobasidium</taxon>
    </lineage>
</organism>
<evidence type="ECO:0008006" key="6">
    <source>
        <dbReference type="Google" id="ProtNLM"/>
    </source>
</evidence>
<feature type="compositionally biased region" description="Basic and acidic residues" evidence="1">
    <location>
        <begin position="890"/>
        <end position="906"/>
    </location>
</feature>
<dbReference type="InterPro" id="IPR035999">
    <property type="entry name" value="Sec7_dom_sf"/>
</dbReference>
<feature type="compositionally biased region" description="Polar residues" evidence="1">
    <location>
        <begin position="441"/>
        <end position="458"/>
    </location>
</feature>
<feature type="compositionally biased region" description="Basic and acidic residues" evidence="1">
    <location>
        <begin position="1109"/>
        <end position="1118"/>
    </location>
</feature>
<feature type="compositionally biased region" description="Low complexity" evidence="1">
    <location>
        <begin position="284"/>
        <end position="300"/>
    </location>
</feature>
<dbReference type="Proteomes" id="UP000812966">
    <property type="component" value="Unassembled WGS sequence"/>
</dbReference>
<dbReference type="PROSITE" id="PS50003">
    <property type="entry name" value="PH_DOMAIN"/>
    <property type="match status" value="1"/>
</dbReference>
<feature type="compositionally biased region" description="Polar residues" evidence="1">
    <location>
        <begin position="256"/>
        <end position="282"/>
    </location>
</feature>
<keyword evidence="5" id="KW-1185">Reference proteome</keyword>
<dbReference type="EMBL" id="JABELV010000019">
    <property type="protein sequence ID" value="KAG7566897.1"/>
    <property type="molecule type" value="Genomic_DNA"/>
</dbReference>
<feature type="domain" description="SEC7" evidence="3">
    <location>
        <begin position="1319"/>
        <end position="1564"/>
    </location>
</feature>
<feature type="region of interest" description="Disordered" evidence="1">
    <location>
        <begin position="1279"/>
        <end position="1323"/>
    </location>
</feature>
<dbReference type="SUPFAM" id="SSF48425">
    <property type="entry name" value="Sec7 domain"/>
    <property type="match status" value="1"/>
</dbReference>
<feature type="compositionally biased region" description="Low complexity" evidence="1">
    <location>
        <begin position="15"/>
        <end position="27"/>
    </location>
</feature>
<dbReference type="InterPro" id="IPR000904">
    <property type="entry name" value="Sec7_dom"/>
</dbReference>
<evidence type="ECO:0000259" key="3">
    <source>
        <dbReference type="PROSITE" id="PS50190"/>
    </source>
</evidence>
<evidence type="ECO:0000313" key="4">
    <source>
        <dbReference type="EMBL" id="KAG7566897.1"/>
    </source>
</evidence>
<dbReference type="SUPFAM" id="SSF50729">
    <property type="entry name" value="PH domain-like"/>
    <property type="match status" value="1"/>
</dbReference>
<feature type="compositionally biased region" description="Low complexity" evidence="1">
    <location>
        <begin position="136"/>
        <end position="145"/>
    </location>
</feature>
<feature type="compositionally biased region" description="Polar residues" evidence="1">
    <location>
        <begin position="985"/>
        <end position="996"/>
    </location>
</feature>
<feature type="compositionally biased region" description="Basic and acidic residues" evidence="1">
    <location>
        <begin position="2010"/>
        <end position="2026"/>
    </location>
</feature>
<dbReference type="InterPro" id="IPR001849">
    <property type="entry name" value="PH_domain"/>
</dbReference>
<dbReference type="Gene3D" id="2.30.29.30">
    <property type="entry name" value="Pleckstrin-homology domain (PH domain)/Phosphotyrosine-binding domain (PTB)"/>
    <property type="match status" value="1"/>
</dbReference>
<feature type="compositionally biased region" description="Low complexity" evidence="1">
    <location>
        <begin position="1345"/>
        <end position="1357"/>
    </location>
</feature>
<dbReference type="PROSITE" id="PS50190">
    <property type="entry name" value="SEC7"/>
    <property type="match status" value="1"/>
</dbReference>
<feature type="compositionally biased region" description="Polar residues" evidence="1">
    <location>
        <begin position="672"/>
        <end position="689"/>
    </location>
</feature>
<dbReference type="InterPro" id="IPR011993">
    <property type="entry name" value="PH-like_dom_sf"/>
</dbReference>
<feature type="compositionally biased region" description="Basic and acidic residues" evidence="1">
    <location>
        <begin position="793"/>
        <end position="813"/>
    </location>
</feature>
<dbReference type="GO" id="GO:0032012">
    <property type="term" value="P:regulation of ARF protein signal transduction"/>
    <property type="evidence" value="ECO:0007669"/>
    <property type="project" value="InterPro"/>
</dbReference>
<dbReference type="InterPro" id="IPR023394">
    <property type="entry name" value="Sec7_C_sf"/>
</dbReference>
<feature type="region of interest" description="Disordered" evidence="1">
    <location>
        <begin position="1"/>
        <end position="345"/>
    </location>
</feature>
<feature type="compositionally biased region" description="Low complexity" evidence="1">
    <location>
        <begin position="108"/>
        <end position="122"/>
    </location>
</feature>
<feature type="region of interest" description="Disordered" evidence="1">
    <location>
        <begin position="1951"/>
        <end position="1986"/>
    </location>
</feature>
<feature type="compositionally biased region" description="Low complexity" evidence="1">
    <location>
        <begin position="323"/>
        <end position="345"/>
    </location>
</feature>
<dbReference type="PANTHER" id="PTHR10663:SF405">
    <property type="entry name" value="ARF GUANINE NUCLEOTIDE EXCHANGE FACTOR SYT1"/>
    <property type="match status" value="1"/>
</dbReference>
<dbReference type="Pfam" id="PF00169">
    <property type="entry name" value="PH"/>
    <property type="match status" value="1"/>
</dbReference>
<feature type="compositionally biased region" description="Basic and acidic residues" evidence="1">
    <location>
        <begin position="74"/>
        <end position="106"/>
    </location>
</feature>
<feature type="compositionally biased region" description="Low complexity" evidence="1">
    <location>
        <begin position="221"/>
        <end position="232"/>
    </location>
</feature>
<feature type="region of interest" description="Disordered" evidence="1">
    <location>
        <begin position="365"/>
        <end position="560"/>
    </location>
</feature>
<dbReference type="SMART" id="SM00233">
    <property type="entry name" value="PH"/>
    <property type="match status" value="1"/>
</dbReference>
<evidence type="ECO:0000313" key="5">
    <source>
        <dbReference type="Proteomes" id="UP000812966"/>
    </source>
</evidence>